<proteinExistence type="predicted"/>
<organism evidence="1 2">
    <name type="scientific">Candidozyma auris</name>
    <name type="common">Yeast</name>
    <name type="synonym">Candida auris</name>
    <dbReference type="NCBI Taxonomy" id="498019"/>
    <lineage>
        <taxon>Eukaryota</taxon>
        <taxon>Fungi</taxon>
        <taxon>Dikarya</taxon>
        <taxon>Ascomycota</taxon>
        <taxon>Saccharomycotina</taxon>
        <taxon>Pichiomycetes</taxon>
        <taxon>Metschnikowiaceae</taxon>
        <taxon>Candidozyma</taxon>
    </lineage>
</organism>
<evidence type="ECO:0000313" key="1">
    <source>
        <dbReference type="EMBL" id="KNE02392.1"/>
    </source>
</evidence>
<protein>
    <submittedName>
        <fullName evidence="1">Uncharacterized protein</fullName>
    </submittedName>
</protein>
<name>A0A0L0P7P5_CANAR</name>
<dbReference type="VEuPathDB" id="FungiDB:QG37_00650"/>
<dbReference type="Proteomes" id="UP000037122">
    <property type="component" value="Unassembled WGS sequence"/>
</dbReference>
<dbReference type="EMBL" id="LGST01000004">
    <property type="protein sequence ID" value="KNE02392.1"/>
    <property type="molecule type" value="Genomic_DNA"/>
</dbReference>
<dbReference type="AlphaFoldDB" id="A0A0L0P7P5"/>
<comment type="caution">
    <text evidence="1">The sequence shown here is derived from an EMBL/GenBank/DDBJ whole genome shotgun (WGS) entry which is preliminary data.</text>
</comment>
<evidence type="ECO:0000313" key="2">
    <source>
        <dbReference type="Proteomes" id="UP000037122"/>
    </source>
</evidence>
<sequence>MRAERKVLEPHVAQLISIVYEQSGSNIKRSKKSQLVVKFFDPVG</sequence>
<gene>
    <name evidence="1" type="ORF">QG37_00650</name>
</gene>
<accession>A0A0L0P7P5</accession>
<reference evidence="2" key="1">
    <citation type="journal article" date="2015" name="BMC Genomics">
        <title>Draft genome of a commonly misdiagnosed multidrug resistant pathogen Candida auris.</title>
        <authorList>
            <person name="Chatterjee S."/>
            <person name="Alampalli S.V."/>
            <person name="Nageshan R.K."/>
            <person name="Chettiar S.T."/>
            <person name="Joshi S."/>
            <person name="Tatu U.S."/>
        </authorList>
    </citation>
    <scope>NUCLEOTIDE SEQUENCE [LARGE SCALE GENOMIC DNA]</scope>
    <source>
        <strain evidence="2">6684</strain>
    </source>
</reference>